<evidence type="ECO:0000256" key="5">
    <source>
        <dbReference type="ARBA" id="ARBA00023242"/>
    </source>
</evidence>
<keyword evidence="4" id="KW-0804">Transcription</keyword>
<dbReference type="PANTHER" id="PTHR31072">
    <property type="entry name" value="TRANSCRIPTION FACTOR TCP4-RELATED"/>
    <property type="match status" value="1"/>
</dbReference>
<keyword evidence="2" id="KW-0805">Transcription regulation</keyword>
<dbReference type="Pfam" id="PF03634">
    <property type="entry name" value="TCP"/>
    <property type="match status" value="1"/>
</dbReference>
<keyword evidence="9" id="KW-1185">Reference proteome</keyword>
<feature type="region of interest" description="Disordered" evidence="6">
    <location>
        <begin position="331"/>
        <end position="366"/>
    </location>
</feature>
<dbReference type="EMBL" id="BAABME010006882">
    <property type="protein sequence ID" value="GAA0169545.1"/>
    <property type="molecule type" value="Genomic_DNA"/>
</dbReference>
<evidence type="ECO:0000256" key="1">
    <source>
        <dbReference type="ARBA" id="ARBA00004123"/>
    </source>
</evidence>
<comment type="caution">
    <text evidence="8">The sequence shown here is derived from an EMBL/GenBank/DDBJ whole genome shotgun (WGS) entry which is preliminary data.</text>
</comment>
<dbReference type="InterPro" id="IPR017887">
    <property type="entry name" value="TF_TCP_subgr"/>
</dbReference>
<proteinExistence type="predicted"/>
<evidence type="ECO:0000256" key="3">
    <source>
        <dbReference type="ARBA" id="ARBA00023125"/>
    </source>
</evidence>
<comment type="subcellular location">
    <subcellularLocation>
        <location evidence="1">Nucleus</location>
    </subcellularLocation>
</comment>
<evidence type="ECO:0000256" key="6">
    <source>
        <dbReference type="SAM" id="MobiDB-lite"/>
    </source>
</evidence>
<evidence type="ECO:0000313" key="8">
    <source>
        <dbReference type="EMBL" id="GAA0169545.1"/>
    </source>
</evidence>
<accession>A0AAV3R124</accession>
<dbReference type="GO" id="GO:0043565">
    <property type="term" value="F:sequence-specific DNA binding"/>
    <property type="evidence" value="ECO:0007669"/>
    <property type="project" value="TreeGrafter"/>
</dbReference>
<feature type="compositionally biased region" description="Basic residues" evidence="6">
    <location>
        <begin position="90"/>
        <end position="99"/>
    </location>
</feature>
<keyword evidence="3 8" id="KW-0238">DNA-binding</keyword>
<dbReference type="AlphaFoldDB" id="A0AAV3R124"/>
<evidence type="ECO:0000256" key="2">
    <source>
        <dbReference type="ARBA" id="ARBA00023015"/>
    </source>
</evidence>
<dbReference type="GO" id="GO:0003700">
    <property type="term" value="F:DNA-binding transcription factor activity"/>
    <property type="evidence" value="ECO:0007669"/>
    <property type="project" value="InterPro"/>
</dbReference>
<keyword evidence="5" id="KW-0539">Nucleus</keyword>
<dbReference type="InterPro" id="IPR005333">
    <property type="entry name" value="Transcription_factor_TCP"/>
</dbReference>
<dbReference type="GO" id="GO:0005634">
    <property type="term" value="C:nucleus"/>
    <property type="evidence" value="ECO:0007669"/>
    <property type="project" value="UniProtKB-SubCell"/>
</dbReference>
<feature type="compositionally biased region" description="Gly residues" evidence="6">
    <location>
        <begin position="333"/>
        <end position="352"/>
    </location>
</feature>
<name>A0AAV3R124_LITER</name>
<evidence type="ECO:0000256" key="4">
    <source>
        <dbReference type="ARBA" id="ARBA00023163"/>
    </source>
</evidence>
<feature type="region of interest" description="Disordered" evidence="6">
    <location>
        <begin position="1"/>
        <end position="52"/>
    </location>
</feature>
<evidence type="ECO:0000313" key="9">
    <source>
        <dbReference type="Proteomes" id="UP001454036"/>
    </source>
</evidence>
<reference evidence="8 9" key="1">
    <citation type="submission" date="2024-01" db="EMBL/GenBank/DDBJ databases">
        <title>The complete chloroplast genome sequence of Lithospermum erythrorhizon: insights into the phylogenetic relationship among Boraginaceae species and the maternal lineages of purple gromwells.</title>
        <authorList>
            <person name="Okada T."/>
            <person name="Watanabe K."/>
        </authorList>
    </citation>
    <scope>NUCLEOTIDE SEQUENCE [LARGE SCALE GENOMIC DNA]</scope>
</reference>
<protein>
    <submittedName>
        <fullName evidence="8">DNA-binding transcription factor</fullName>
    </submittedName>
</protein>
<evidence type="ECO:0000259" key="7">
    <source>
        <dbReference type="PROSITE" id="PS51369"/>
    </source>
</evidence>
<feature type="domain" description="TCP" evidence="7">
    <location>
        <begin position="95"/>
        <end position="149"/>
    </location>
</feature>
<dbReference type="Proteomes" id="UP001454036">
    <property type="component" value="Unassembled WGS sequence"/>
</dbReference>
<gene>
    <name evidence="8" type="ORF">LIER_24001</name>
</gene>
<organism evidence="8 9">
    <name type="scientific">Lithospermum erythrorhizon</name>
    <name type="common">Purple gromwell</name>
    <name type="synonym">Lithospermum officinale var. erythrorhizon</name>
    <dbReference type="NCBI Taxonomy" id="34254"/>
    <lineage>
        <taxon>Eukaryota</taxon>
        <taxon>Viridiplantae</taxon>
        <taxon>Streptophyta</taxon>
        <taxon>Embryophyta</taxon>
        <taxon>Tracheophyta</taxon>
        <taxon>Spermatophyta</taxon>
        <taxon>Magnoliopsida</taxon>
        <taxon>eudicotyledons</taxon>
        <taxon>Gunneridae</taxon>
        <taxon>Pentapetalae</taxon>
        <taxon>asterids</taxon>
        <taxon>lamiids</taxon>
        <taxon>Boraginales</taxon>
        <taxon>Boraginaceae</taxon>
        <taxon>Boraginoideae</taxon>
        <taxon>Lithospermeae</taxon>
        <taxon>Lithospermum</taxon>
    </lineage>
</organism>
<dbReference type="PANTHER" id="PTHR31072:SF246">
    <property type="entry name" value="TRANSCRIPTION FACTOR, TCP-RELATED"/>
    <property type="match status" value="1"/>
</dbReference>
<feature type="region of interest" description="Disordered" evidence="6">
    <location>
        <begin position="84"/>
        <end position="104"/>
    </location>
</feature>
<dbReference type="PROSITE" id="PS51369">
    <property type="entry name" value="TCP"/>
    <property type="match status" value="1"/>
</dbReference>
<sequence length="428" mass="44890">MTSYFENLHRQKNNENGGQISPPPPPPDQSRAENATLVGPTSQTTTPPPPQQLTTTNIVSVFKQEPQAETGSLLQSSDKELTTLTNIQTHPKRPSKDRHTKVEGRGRRIRIPATCAARVFQLTRELGHKSDGETIQWLLQRAEPAIIAATGTGTVPAISVSVNGSLKIPPTSTNAVDVLPTDVESIVDKRRKLGSSNQEFVVGVSDVSTSTCLNHSERLMSTSTCLNDFETLMSKEGRGASNNTIFYPCNNKKAVPNNNNNSIFAPAAPISSQGVINVWNMAGLAAAQPGYGVPTGAFVMIPASGMGSSSTSQASLWTMQPLFNMHGVQHAGGSSGGGGGGVFGFSGGPGGGELHDQPMHGRGGGCVGQNGGDCGISGSSTTGVAGSATTSADKDISVDTCDNRREFHQFMIVPTMSNENGKKTSEEN</sequence>